<dbReference type="GeneID" id="113395261"/>
<dbReference type="Proteomes" id="UP001652626">
    <property type="component" value="Chromosome 29"/>
</dbReference>
<reference evidence="2" key="1">
    <citation type="submission" date="2025-08" db="UniProtKB">
        <authorList>
            <consortium name="RefSeq"/>
        </authorList>
    </citation>
    <scope>IDENTIFICATION</scope>
    <source>
        <tissue evidence="2">Whole body</tissue>
    </source>
</reference>
<name>A0ABM4AWI7_VANTA</name>
<evidence type="ECO:0000313" key="1">
    <source>
        <dbReference type="Proteomes" id="UP001652626"/>
    </source>
</evidence>
<organism evidence="1 2">
    <name type="scientific">Vanessa tameamea</name>
    <name type="common">Kamehameha butterfly</name>
    <dbReference type="NCBI Taxonomy" id="334116"/>
    <lineage>
        <taxon>Eukaryota</taxon>
        <taxon>Metazoa</taxon>
        <taxon>Ecdysozoa</taxon>
        <taxon>Arthropoda</taxon>
        <taxon>Hexapoda</taxon>
        <taxon>Insecta</taxon>
        <taxon>Pterygota</taxon>
        <taxon>Neoptera</taxon>
        <taxon>Endopterygota</taxon>
        <taxon>Lepidoptera</taxon>
        <taxon>Glossata</taxon>
        <taxon>Ditrysia</taxon>
        <taxon>Papilionoidea</taxon>
        <taxon>Nymphalidae</taxon>
        <taxon>Nymphalinae</taxon>
        <taxon>Vanessa</taxon>
    </lineage>
</organism>
<dbReference type="RefSeq" id="XP_064075660.1">
    <property type="nucleotide sequence ID" value="XM_064219590.1"/>
</dbReference>
<protein>
    <submittedName>
        <fullName evidence="2">Uncharacterized protein LOC113395261</fullName>
    </submittedName>
</protein>
<keyword evidence="1" id="KW-1185">Reference proteome</keyword>
<sequence length="249" mass="29035">MDLLWSKERLQKIFSKDSIQLTTAHASGDARIPIRCCHLCGGDVNLHCFCDTYVWEGVEGRYDQLLYDCFGVRVLQTDDMICERCIRQLRNTQRFRALVQAAFAKPPSEFSTNQSHLGIGEGFARPKNRNVPKSPIVELYKKLTKSTMVNPPKKRKLIERKSIMNSNVQVKRMNIACTVCKQRYPMLVPFEGWKKFICSRCKKNCEPRRIFCRKCNTMVPTNTMREHLELHVKSDLKSKNRQEFPRSLK</sequence>
<proteinExistence type="predicted"/>
<accession>A0ABM4AWI7</accession>
<gene>
    <name evidence="2" type="primary">LOC113395261</name>
</gene>
<evidence type="ECO:0000313" key="2">
    <source>
        <dbReference type="RefSeq" id="XP_064075660.1"/>
    </source>
</evidence>